<accession>A0A4Q9MVJ1</accession>
<reference evidence="2" key="1">
    <citation type="submission" date="2019-01" db="EMBL/GenBank/DDBJ databases">
        <title>Draft genome sequences of three monokaryotic isolates of the white-rot basidiomycete fungus Dichomitus squalens.</title>
        <authorList>
            <consortium name="DOE Joint Genome Institute"/>
            <person name="Lopez S.C."/>
            <person name="Andreopoulos B."/>
            <person name="Pangilinan J."/>
            <person name="Lipzen A."/>
            <person name="Riley R."/>
            <person name="Ahrendt S."/>
            <person name="Ng V."/>
            <person name="Barry K."/>
            <person name="Daum C."/>
            <person name="Grigoriev I.V."/>
            <person name="Hilden K.S."/>
            <person name="Makela M.R."/>
            <person name="de Vries R.P."/>
        </authorList>
    </citation>
    <scope>NUCLEOTIDE SEQUENCE [LARGE SCALE GENOMIC DNA]</scope>
    <source>
        <strain evidence="2">OM18370.1</strain>
    </source>
</reference>
<dbReference type="OrthoDB" id="10042665at2759"/>
<evidence type="ECO:0000313" key="2">
    <source>
        <dbReference type="EMBL" id="TBU30316.1"/>
    </source>
</evidence>
<name>A0A4Q9MVJ1_9APHY</name>
<dbReference type="PANTHER" id="PTHR46411:SF3">
    <property type="entry name" value="AAA+ ATPASE DOMAIN-CONTAINING PROTEIN"/>
    <property type="match status" value="1"/>
</dbReference>
<organism evidence="2">
    <name type="scientific">Dichomitus squalens</name>
    <dbReference type="NCBI Taxonomy" id="114155"/>
    <lineage>
        <taxon>Eukaryota</taxon>
        <taxon>Fungi</taxon>
        <taxon>Dikarya</taxon>
        <taxon>Basidiomycota</taxon>
        <taxon>Agaricomycotina</taxon>
        <taxon>Agaricomycetes</taxon>
        <taxon>Polyporales</taxon>
        <taxon>Polyporaceae</taxon>
        <taxon>Dichomitus</taxon>
    </lineage>
</organism>
<dbReference type="InterPro" id="IPR054289">
    <property type="entry name" value="DUF7025"/>
</dbReference>
<dbReference type="AlphaFoldDB" id="A0A4Q9MVJ1"/>
<dbReference type="Proteomes" id="UP000292957">
    <property type="component" value="Unassembled WGS sequence"/>
</dbReference>
<gene>
    <name evidence="2" type="ORF">BD311DRAFT_787206</name>
</gene>
<evidence type="ECO:0000259" key="1">
    <source>
        <dbReference type="SMART" id="SM00382"/>
    </source>
</evidence>
<dbReference type="SUPFAM" id="SSF52540">
    <property type="entry name" value="P-loop containing nucleoside triphosphate hydrolases"/>
    <property type="match status" value="1"/>
</dbReference>
<dbReference type="InterPro" id="IPR027417">
    <property type="entry name" value="P-loop_NTPase"/>
</dbReference>
<protein>
    <recommendedName>
        <fullName evidence="1">AAA+ ATPase domain-containing protein</fullName>
    </recommendedName>
</protein>
<dbReference type="Gene3D" id="3.40.50.300">
    <property type="entry name" value="P-loop containing nucleotide triphosphate hydrolases"/>
    <property type="match status" value="1"/>
</dbReference>
<dbReference type="SMART" id="SM00382">
    <property type="entry name" value="AAA"/>
    <property type="match status" value="1"/>
</dbReference>
<dbReference type="EMBL" id="ML143406">
    <property type="protein sequence ID" value="TBU30316.1"/>
    <property type="molecule type" value="Genomic_DNA"/>
</dbReference>
<dbReference type="Pfam" id="PF00004">
    <property type="entry name" value="AAA"/>
    <property type="match status" value="1"/>
</dbReference>
<dbReference type="InterPro" id="IPR003959">
    <property type="entry name" value="ATPase_AAA_core"/>
</dbReference>
<dbReference type="GO" id="GO:0016887">
    <property type="term" value="F:ATP hydrolysis activity"/>
    <property type="evidence" value="ECO:0007669"/>
    <property type="project" value="InterPro"/>
</dbReference>
<dbReference type="InterPro" id="IPR003593">
    <property type="entry name" value="AAA+_ATPase"/>
</dbReference>
<dbReference type="Pfam" id="PF22942">
    <property type="entry name" value="DUF7025"/>
    <property type="match status" value="1"/>
</dbReference>
<dbReference type="PANTHER" id="PTHR46411">
    <property type="entry name" value="FAMILY ATPASE, PUTATIVE-RELATED"/>
    <property type="match status" value="1"/>
</dbReference>
<dbReference type="GO" id="GO:0005524">
    <property type="term" value="F:ATP binding"/>
    <property type="evidence" value="ECO:0007669"/>
    <property type="project" value="InterPro"/>
</dbReference>
<feature type="domain" description="AAA+ ATPase" evidence="1">
    <location>
        <begin position="513"/>
        <end position="646"/>
    </location>
</feature>
<sequence>MTISKKASIKGFLQSLMCNAVSSHQALPDDGGPLAKASSFESRDVAEDSLSVASTAFMPLAGQPHVHYIEERFDSVTKKWEKHQGCPDQLPVEDIMHSGYAKTSDPIHDVPKGTYLTLIKRLPDPSTGDKTPTYTISINHPYLKTACRTVMGHIPWLKWDELFTATLFVQLLPRFLEHEASLLSRSRTDEEDDELVALQVLVDLVRKEYSKTLTAIRTLTDTGNITFELLWTIFVPMEIAIVKCAYTGEPLAVRIRTSDYSKTDSGGRYYQLSCEFVELRSLDDGRENEDGMRGFRSREWYGYSRWDEYIASTTFIGDGEKKITDLPIYPLRFHPDAENLKKTLIERGRKWASLCGMHGYKHAHYKGVAVGHETSVQRPDVPRTYRLDSRVVIDTARFARTRPVRDVPRPGRSLDSDAPIYLDVNGDYEVTHMIEEREPVTEMPLSDDELLLTPTIVYGFSFGEKQWLRLDVRNFAEIEWAQNALDTLLIPGKELLRSHLDINRDSSLRGERKGLVSVLHGPSGVGKTFCVKAVSEYLQRPLYRVDSADLFTSWDEFGAVADTFNDAARWNAILVIDGADFSLVPLKGATPDLSIAVGQRDAVTTMITRMLDKHRGVVFFTTRSAPLFDEGLRSRIRLPLAFPALTSETRGRIWHACLENHGVSGNVAESLVEKLASRNVNGHQIENICDTAVALARFREEAVGYEHFDESLKQVEAFSALLKSK</sequence>
<proteinExistence type="predicted"/>